<protein>
    <submittedName>
        <fullName evidence="1">Toxin</fullName>
    </submittedName>
</protein>
<dbReference type="PANTHER" id="PTHR40266:SF2">
    <property type="entry name" value="TOXIN HIGB-1"/>
    <property type="match status" value="1"/>
</dbReference>
<comment type="caution">
    <text evidence="1">The sequence shown here is derived from an EMBL/GenBank/DDBJ whole genome shotgun (WGS) entry which is preliminary data.</text>
</comment>
<dbReference type="SUPFAM" id="SSF143011">
    <property type="entry name" value="RelE-like"/>
    <property type="match status" value="1"/>
</dbReference>
<gene>
    <name evidence="1" type="ORF">AB835_14775</name>
</gene>
<dbReference type="InterPro" id="IPR007711">
    <property type="entry name" value="HigB-1"/>
</dbReference>
<dbReference type="PANTHER" id="PTHR40266">
    <property type="entry name" value="TOXIN HIGB-1"/>
    <property type="match status" value="1"/>
</dbReference>
<evidence type="ECO:0000313" key="1">
    <source>
        <dbReference type="EMBL" id="ODS22331.1"/>
    </source>
</evidence>
<dbReference type="Pfam" id="PF05015">
    <property type="entry name" value="HigB-like_toxin"/>
    <property type="match status" value="1"/>
</dbReference>
<dbReference type="STRING" id="62101.AB835_14775"/>
<dbReference type="Proteomes" id="UP000242502">
    <property type="component" value="Unassembled WGS sequence"/>
</dbReference>
<dbReference type="AlphaFoldDB" id="A0A1D2QL78"/>
<dbReference type="InterPro" id="IPR035093">
    <property type="entry name" value="RelE/ParE_toxin_dom_sf"/>
</dbReference>
<name>A0A1D2QL78_9GAMM</name>
<reference evidence="1 2" key="1">
    <citation type="journal article" date="2016" name="Appl. Environ. Microbiol.">
        <title>Lack of Overt Genome Reduction in the Bryostatin-Producing Bryozoan Symbiont "Candidatus Endobugula sertula".</title>
        <authorList>
            <person name="Miller I.J."/>
            <person name="Vanee N."/>
            <person name="Fong S.S."/>
            <person name="Lim-Fong G.E."/>
            <person name="Kwan J.C."/>
        </authorList>
    </citation>
    <scope>NUCLEOTIDE SEQUENCE [LARGE SCALE GENOMIC DNA]</scope>
    <source>
        <strain evidence="1">AB1-4</strain>
    </source>
</reference>
<dbReference type="Gene3D" id="3.30.2310.20">
    <property type="entry name" value="RelE-like"/>
    <property type="match status" value="1"/>
</dbReference>
<evidence type="ECO:0000313" key="2">
    <source>
        <dbReference type="Proteomes" id="UP000242502"/>
    </source>
</evidence>
<proteinExistence type="predicted"/>
<organism evidence="1 2">
    <name type="scientific">Candidatus Endobugula sertula</name>
    <name type="common">Bugula neritina bacterial symbiont</name>
    <dbReference type="NCBI Taxonomy" id="62101"/>
    <lineage>
        <taxon>Bacteria</taxon>
        <taxon>Pseudomonadati</taxon>
        <taxon>Pseudomonadota</taxon>
        <taxon>Gammaproteobacteria</taxon>
        <taxon>Cellvibrionales</taxon>
        <taxon>Cellvibrionaceae</taxon>
        <taxon>Candidatus Endobugula</taxon>
    </lineage>
</organism>
<accession>A0A1D2QL78</accession>
<dbReference type="EMBL" id="MDLC01000101">
    <property type="protein sequence ID" value="ODS22331.1"/>
    <property type="molecule type" value="Genomic_DNA"/>
</dbReference>
<sequence>MIKTFRDQWLDDYYFLGVKSSNIPSTIESALKRKLDIIHAAKGEQDLRVPPGNRFEHLEGKLKGWCSIRVNKQYRLIFQWDAGEANGLYLDPHTYK</sequence>